<protein>
    <submittedName>
        <fullName evidence="1">Uncharacterized protein</fullName>
    </submittedName>
</protein>
<name>A0A9P6D2B1_9AGAR</name>
<organism evidence="1 2">
    <name type="scientific">Pholiota conissans</name>
    <dbReference type="NCBI Taxonomy" id="109636"/>
    <lineage>
        <taxon>Eukaryota</taxon>
        <taxon>Fungi</taxon>
        <taxon>Dikarya</taxon>
        <taxon>Basidiomycota</taxon>
        <taxon>Agaricomycotina</taxon>
        <taxon>Agaricomycetes</taxon>
        <taxon>Agaricomycetidae</taxon>
        <taxon>Agaricales</taxon>
        <taxon>Agaricineae</taxon>
        <taxon>Strophariaceae</taxon>
        <taxon>Pholiota</taxon>
    </lineage>
</organism>
<accession>A0A9P6D2B1</accession>
<proteinExistence type="predicted"/>
<comment type="caution">
    <text evidence="1">The sequence shown here is derived from an EMBL/GenBank/DDBJ whole genome shotgun (WGS) entry which is preliminary data.</text>
</comment>
<evidence type="ECO:0000313" key="1">
    <source>
        <dbReference type="EMBL" id="KAF9480955.1"/>
    </source>
</evidence>
<keyword evidence="2" id="KW-1185">Reference proteome</keyword>
<dbReference type="AlphaFoldDB" id="A0A9P6D2B1"/>
<reference evidence="1" key="1">
    <citation type="submission" date="2020-11" db="EMBL/GenBank/DDBJ databases">
        <authorList>
            <consortium name="DOE Joint Genome Institute"/>
            <person name="Ahrendt S."/>
            <person name="Riley R."/>
            <person name="Andreopoulos W."/>
            <person name="Labutti K."/>
            <person name="Pangilinan J."/>
            <person name="Ruiz-Duenas F.J."/>
            <person name="Barrasa J.M."/>
            <person name="Sanchez-Garcia M."/>
            <person name="Camarero S."/>
            <person name="Miyauchi S."/>
            <person name="Serrano A."/>
            <person name="Linde D."/>
            <person name="Babiker R."/>
            <person name="Drula E."/>
            <person name="Ayuso-Fernandez I."/>
            <person name="Pacheco R."/>
            <person name="Padilla G."/>
            <person name="Ferreira P."/>
            <person name="Barriuso J."/>
            <person name="Kellner H."/>
            <person name="Castanera R."/>
            <person name="Alfaro M."/>
            <person name="Ramirez L."/>
            <person name="Pisabarro A.G."/>
            <person name="Kuo A."/>
            <person name="Tritt A."/>
            <person name="Lipzen A."/>
            <person name="He G."/>
            <person name="Yan M."/>
            <person name="Ng V."/>
            <person name="Cullen D."/>
            <person name="Martin F."/>
            <person name="Rosso M.-N."/>
            <person name="Henrissat B."/>
            <person name="Hibbett D."/>
            <person name="Martinez A.T."/>
            <person name="Grigoriev I.V."/>
        </authorList>
    </citation>
    <scope>NUCLEOTIDE SEQUENCE</scope>
    <source>
        <strain evidence="1">CIRM-BRFM 674</strain>
    </source>
</reference>
<gene>
    <name evidence="1" type="ORF">BDN70DRAFT_920189</name>
</gene>
<sequence length="188" mass="21267">MYLLRRLVEERAMTLTCIEEGGIPLGRDLHTLTRTGKHHDLLAIFLLLPIRERDSGRNTSFSDHKFIAIPGTSYASVYFTYHLAVPERLEMIVTWAPFPLLCLSNSTSQCIRYFSLTVLERADLCYTRGSLSYDGECAGNNDIFSSVWYIGTRYSGHTKCVLLVFQSYLGSGLLSGFVPEFTTHRHTA</sequence>
<dbReference type="Proteomes" id="UP000807469">
    <property type="component" value="Unassembled WGS sequence"/>
</dbReference>
<evidence type="ECO:0000313" key="2">
    <source>
        <dbReference type="Proteomes" id="UP000807469"/>
    </source>
</evidence>
<dbReference type="EMBL" id="MU155186">
    <property type="protein sequence ID" value="KAF9480955.1"/>
    <property type="molecule type" value="Genomic_DNA"/>
</dbReference>